<organism evidence="8 9">
    <name type="scientific">Pedobacter alpinus</name>
    <dbReference type="NCBI Taxonomy" id="1590643"/>
    <lineage>
        <taxon>Bacteria</taxon>
        <taxon>Pseudomonadati</taxon>
        <taxon>Bacteroidota</taxon>
        <taxon>Sphingobacteriia</taxon>
        <taxon>Sphingobacteriales</taxon>
        <taxon>Sphingobacteriaceae</taxon>
        <taxon>Pedobacter</taxon>
    </lineage>
</organism>
<dbReference type="InterPro" id="IPR017853">
    <property type="entry name" value="GH"/>
</dbReference>
<dbReference type="EMBL" id="JBHULV010000017">
    <property type="protein sequence ID" value="MFD2731262.1"/>
    <property type="molecule type" value="Genomic_DNA"/>
</dbReference>
<feature type="domain" description="Glycosyl hydrolase family 31 C-terminal" evidence="7">
    <location>
        <begin position="587"/>
        <end position="672"/>
    </location>
</feature>
<evidence type="ECO:0000313" key="8">
    <source>
        <dbReference type="EMBL" id="MFD2731262.1"/>
    </source>
</evidence>
<comment type="caution">
    <text evidence="8">The sequence shown here is derived from an EMBL/GenBank/DDBJ whole genome shotgun (WGS) entry which is preliminary data.</text>
</comment>
<comment type="similarity">
    <text evidence="1 2">Belongs to the glycosyl hydrolase 31 family.</text>
</comment>
<dbReference type="InterPro" id="IPR051816">
    <property type="entry name" value="Glycosyl_Hydrolase_31"/>
</dbReference>
<dbReference type="InterPro" id="IPR013780">
    <property type="entry name" value="Glyco_hydro_b"/>
</dbReference>
<keyword evidence="3" id="KW-0732">Signal</keyword>
<dbReference type="Gene3D" id="2.60.40.1180">
    <property type="entry name" value="Golgi alpha-mannosidase II"/>
    <property type="match status" value="2"/>
</dbReference>
<evidence type="ECO:0000259" key="6">
    <source>
        <dbReference type="Pfam" id="PF17137"/>
    </source>
</evidence>
<dbReference type="Gene3D" id="2.60.40.1760">
    <property type="entry name" value="glycosyl hydrolase (family 31)"/>
    <property type="match status" value="1"/>
</dbReference>
<evidence type="ECO:0000256" key="3">
    <source>
        <dbReference type="SAM" id="SignalP"/>
    </source>
</evidence>
<dbReference type="PANTHER" id="PTHR43863:SF2">
    <property type="entry name" value="MALTASE-GLUCOAMYLASE"/>
    <property type="match status" value="1"/>
</dbReference>
<dbReference type="Pfam" id="PF17137">
    <property type="entry name" value="DUF5110"/>
    <property type="match status" value="1"/>
</dbReference>
<dbReference type="CDD" id="cd06591">
    <property type="entry name" value="GH31_xylosidase_XylS"/>
    <property type="match status" value="1"/>
</dbReference>
<feature type="domain" description="Glycoside hydrolase family 31 N-terminal" evidence="5">
    <location>
        <begin position="43"/>
        <end position="202"/>
    </location>
</feature>
<dbReference type="InterPro" id="IPR033403">
    <property type="entry name" value="DUF5110"/>
</dbReference>
<feature type="chain" id="PRO_5047463212" evidence="3">
    <location>
        <begin position="25"/>
        <end position="783"/>
    </location>
</feature>
<evidence type="ECO:0000259" key="4">
    <source>
        <dbReference type="Pfam" id="PF01055"/>
    </source>
</evidence>
<protein>
    <submittedName>
        <fullName evidence="8">TIM-barrel domain-containing protein</fullName>
    </submittedName>
</protein>
<dbReference type="Pfam" id="PF21365">
    <property type="entry name" value="Glyco_hydro_31_3rd"/>
    <property type="match status" value="1"/>
</dbReference>
<dbReference type="SUPFAM" id="SSF74650">
    <property type="entry name" value="Galactose mutarotase-like"/>
    <property type="match status" value="1"/>
</dbReference>
<accession>A0ABW5TPS4</accession>
<dbReference type="Pfam" id="PF01055">
    <property type="entry name" value="Glyco_hydro_31_2nd"/>
    <property type="match status" value="1"/>
</dbReference>
<dbReference type="SUPFAM" id="SSF51445">
    <property type="entry name" value="(Trans)glycosidases"/>
    <property type="match status" value="1"/>
</dbReference>
<evidence type="ECO:0000256" key="1">
    <source>
        <dbReference type="ARBA" id="ARBA00007806"/>
    </source>
</evidence>
<dbReference type="SUPFAM" id="SSF51011">
    <property type="entry name" value="Glycosyl hydrolase domain"/>
    <property type="match status" value="1"/>
</dbReference>
<gene>
    <name evidence="8" type="ORF">ACFSSE_06055</name>
</gene>
<dbReference type="Pfam" id="PF13802">
    <property type="entry name" value="Gal_mutarotas_2"/>
    <property type="match status" value="1"/>
</dbReference>
<reference evidence="9" key="1">
    <citation type="journal article" date="2019" name="Int. J. Syst. Evol. Microbiol.">
        <title>The Global Catalogue of Microorganisms (GCM) 10K type strain sequencing project: providing services to taxonomists for standard genome sequencing and annotation.</title>
        <authorList>
            <consortium name="The Broad Institute Genomics Platform"/>
            <consortium name="The Broad Institute Genome Sequencing Center for Infectious Disease"/>
            <person name="Wu L."/>
            <person name="Ma J."/>
        </authorList>
    </citation>
    <scope>NUCLEOTIDE SEQUENCE [LARGE SCALE GENOMIC DNA]</scope>
    <source>
        <strain evidence="9">KCTC 42456</strain>
    </source>
</reference>
<dbReference type="Proteomes" id="UP001597546">
    <property type="component" value="Unassembled WGS sequence"/>
</dbReference>
<evidence type="ECO:0000313" key="9">
    <source>
        <dbReference type="Proteomes" id="UP001597546"/>
    </source>
</evidence>
<dbReference type="InterPro" id="IPR000322">
    <property type="entry name" value="Glyco_hydro_31_TIM"/>
</dbReference>
<dbReference type="PANTHER" id="PTHR43863">
    <property type="entry name" value="HYDROLASE, PUTATIVE (AFU_ORTHOLOGUE AFUA_1G03140)-RELATED"/>
    <property type="match status" value="1"/>
</dbReference>
<feature type="domain" description="DUF5110" evidence="6">
    <location>
        <begin position="688"/>
        <end position="756"/>
    </location>
</feature>
<dbReference type="InterPro" id="IPR025887">
    <property type="entry name" value="Glyco_hydro_31_N_dom"/>
</dbReference>
<evidence type="ECO:0000256" key="2">
    <source>
        <dbReference type="RuleBase" id="RU361185"/>
    </source>
</evidence>
<dbReference type="RefSeq" id="WP_379100794.1">
    <property type="nucleotide sequence ID" value="NZ_JBHULV010000017.1"/>
</dbReference>
<dbReference type="InterPro" id="IPR011013">
    <property type="entry name" value="Gal_mutarotase_sf_dom"/>
</dbReference>
<name>A0ABW5TPS4_9SPHI</name>
<feature type="domain" description="Glycoside hydrolase family 31 TIM barrel" evidence="4">
    <location>
        <begin position="243"/>
        <end position="576"/>
    </location>
</feature>
<keyword evidence="2" id="KW-0326">Glycosidase</keyword>
<evidence type="ECO:0000259" key="7">
    <source>
        <dbReference type="Pfam" id="PF21365"/>
    </source>
</evidence>
<feature type="signal peptide" evidence="3">
    <location>
        <begin position="1"/>
        <end position="24"/>
    </location>
</feature>
<keyword evidence="9" id="KW-1185">Reference proteome</keyword>
<proteinExistence type="inferred from homology"/>
<dbReference type="InterPro" id="IPR048395">
    <property type="entry name" value="Glyco_hydro_31_C"/>
</dbReference>
<evidence type="ECO:0000259" key="5">
    <source>
        <dbReference type="Pfam" id="PF13802"/>
    </source>
</evidence>
<dbReference type="Gene3D" id="3.20.20.80">
    <property type="entry name" value="Glycosidases"/>
    <property type="match status" value="1"/>
</dbReference>
<keyword evidence="2" id="KW-0378">Hydrolase</keyword>
<dbReference type="CDD" id="cd14752">
    <property type="entry name" value="GH31_N"/>
    <property type="match status" value="1"/>
</dbReference>
<sequence length="783" mass="90614">MKFQVKTILFIVVASFFMTTNLCAQTIQQTTNGLNFSAQEMDIKIEFYAEHTVRVYKTPKGKPYQKNSLSVVGIPKKTQLTYLTKGDRTIVKSNAVQVEVNVETGGISFYDIAGNKLLKDKDYGTQFSPINDAGTPSYKVRNGFLLDKDEAIYGVGQVLDNKFNRRNSSHHMQNENMSTYSPYFLSVKGYAVFWDNYSISQFNDNPQELSFEGLGHCSDYYFMYGQNADGVISKVRELTGKAPMLPLWAYGFFQSKERYHNQDESLNVLKKYRDLRVPLDVVIQDWRYWPEYNKSDSAWNSQSFDKERFPDPKKWVDEIHKLNAKLLIVTWPGFGPHTAQRKEFDEKKMIINFDTWPPNSGARPYDVFNPKALDIYWRYLNKGIFNYIGNDGWWLDSTEPDHINFKPSDFDLPTYLGSYRSVKNGYSLMHNKGIATNQRAVNDKKRGVILTRSGFIGQQLYGSNTWSGDVNSTWEMLEKQIPAALNYTLMGIPNWNSDIGGFFAGRWRKDGGNKNPEFQELYVRWMQFGAFSPMMRSHGTDLPREIWNFGDRGSWCFDAQEKFIKLRYSLLPYIYSTSWDVSNNHGTFMRPLIMDFVDDKKTHEIGNEYLFGRSILVAPVTKYKTNQWPVYLPKGSKWYNFWTDEYVEGGQTIHTNAPIDVVPLYIKAGSIIPIGPDVQYSTEKKWDNLTIRIYVGADGEFSLYEDENDNYNYEKGIYSIIKFKWDDTKKILTIEDREGSFPTMLKSRKFNFTLIGGNKSAMGNKLKKSATLLYTGKNTKLKF</sequence>